<sequence length="317" mass="33528">MHTSAPHRARIIAAPTQHDEPAPDMPAAQLSRQAALFQRLREGARAHASETDGDEQPCSAPAEPQPASPADAAYPIAGLAADEDRDNAGGGERDDDAPAGAGNEHDEPDAHAGSAMSVSAQIHPFMHFSTHLPVRSSMHPTMDVPTRPTTPTSPSLSTSTSMRGATPPSLPMPPKGPVPTSALTVPTVPRALAASETPSRQVGGPRVVAAIAAPSRAGQDMNRFVDSIVAEVSHFCANPIVLESGDWQLTIPIDPALLPGCTLNLVLSHFQLTLRFDTTDERSRELISQHATTLRESLDEVMQSRFDGTRGVEIIVT</sequence>
<feature type="region of interest" description="Disordered" evidence="1">
    <location>
        <begin position="1"/>
        <end position="114"/>
    </location>
</feature>
<proteinExistence type="predicted"/>
<feature type="compositionally biased region" description="Basic residues" evidence="1">
    <location>
        <begin position="1"/>
        <end position="10"/>
    </location>
</feature>
<protein>
    <recommendedName>
        <fullName evidence="4">Type III secretion protein HpaP</fullName>
    </recommendedName>
</protein>
<evidence type="ECO:0000313" key="2">
    <source>
        <dbReference type="EMBL" id="ACB68085.1"/>
    </source>
</evidence>
<dbReference type="AlphaFoldDB" id="B1Z5N9"/>
<reference evidence="3" key="1">
    <citation type="submission" date="2008-04" db="EMBL/GenBank/DDBJ databases">
        <title>Complete sequence of chromosome 3 of Burkholderia ambifaria MC40-6.</title>
        <authorList>
            <person name="Copeland A."/>
            <person name="Lucas S."/>
            <person name="Lapidus A."/>
            <person name="Glavina del Rio T."/>
            <person name="Dalin E."/>
            <person name="Tice H."/>
            <person name="Pitluck S."/>
            <person name="Chain P."/>
            <person name="Malfatti S."/>
            <person name="Shin M."/>
            <person name="Vergez L."/>
            <person name="Lang D."/>
            <person name="Schmutz J."/>
            <person name="Larimer F."/>
            <person name="Land M."/>
            <person name="Hauser L."/>
            <person name="Kyrpides N."/>
            <person name="Lykidis A."/>
            <person name="Ramette A."/>
            <person name="Konstantinidis K."/>
            <person name="Tiedje J."/>
            <person name="Richardson P."/>
        </authorList>
    </citation>
    <scope>NUCLEOTIDE SEQUENCE [LARGE SCALE GENOMIC DNA]</scope>
    <source>
        <strain evidence="3">MC40-6</strain>
    </source>
</reference>
<dbReference type="NCBIfam" id="TIGR02557">
    <property type="entry name" value="HpaP"/>
    <property type="match status" value="1"/>
</dbReference>
<dbReference type="Proteomes" id="UP000001680">
    <property type="component" value="Chromosome 3"/>
</dbReference>
<dbReference type="InterPro" id="IPR013390">
    <property type="entry name" value="T3SS_HpaP"/>
</dbReference>
<accession>B1Z5N9</accession>
<dbReference type="OrthoDB" id="8781027at2"/>
<name>B1Z5N9_BURA4</name>
<organism evidence="2 3">
    <name type="scientific">Burkholderia ambifaria (strain MC40-6)</name>
    <dbReference type="NCBI Taxonomy" id="398577"/>
    <lineage>
        <taxon>Bacteria</taxon>
        <taxon>Pseudomonadati</taxon>
        <taxon>Pseudomonadota</taxon>
        <taxon>Betaproteobacteria</taxon>
        <taxon>Burkholderiales</taxon>
        <taxon>Burkholderiaceae</taxon>
        <taxon>Burkholderia</taxon>
        <taxon>Burkholderia cepacia complex</taxon>
    </lineage>
</organism>
<evidence type="ECO:0000313" key="3">
    <source>
        <dbReference type="Proteomes" id="UP000001680"/>
    </source>
</evidence>
<dbReference type="EMBL" id="CP001027">
    <property type="protein sequence ID" value="ACB68085.1"/>
    <property type="molecule type" value="Genomic_DNA"/>
</dbReference>
<dbReference type="KEGG" id="bac:BamMC406_5642"/>
<evidence type="ECO:0000256" key="1">
    <source>
        <dbReference type="SAM" id="MobiDB-lite"/>
    </source>
</evidence>
<feature type="region of interest" description="Disordered" evidence="1">
    <location>
        <begin position="137"/>
        <end position="174"/>
    </location>
</feature>
<dbReference type="Pfam" id="PF09483">
    <property type="entry name" value="HpaP"/>
    <property type="match status" value="1"/>
</dbReference>
<feature type="compositionally biased region" description="Low complexity" evidence="1">
    <location>
        <begin position="145"/>
        <end position="161"/>
    </location>
</feature>
<feature type="compositionally biased region" description="Basic and acidic residues" evidence="1">
    <location>
        <begin position="39"/>
        <end position="50"/>
    </location>
</feature>
<gene>
    <name evidence="2" type="ordered locus">BamMC406_5642</name>
</gene>
<dbReference type="HOGENOM" id="CLU_881868_0_0_4"/>
<evidence type="ECO:0008006" key="4">
    <source>
        <dbReference type="Google" id="ProtNLM"/>
    </source>
</evidence>